<dbReference type="GO" id="GO:0009318">
    <property type="term" value="C:exodeoxyribonuclease VII complex"/>
    <property type="evidence" value="ECO:0007669"/>
    <property type="project" value="InterPro"/>
</dbReference>
<feature type="domain" description="Exonuclease VII large subunit C-terminal" evidence="1">
    <location>
        <begin position="2"/>
        <end position="152"/>
    </location>
</feature>
<comment type="caution">
    <text evidence="2">The sequence shown here is derived from an EMBL/GenBank/DDBJ whole genome shotgun (WGS) entry which is preliminary data.</text>
</comment>
<evidence type="ECO:0000259" key="1">
    <source>
        <dbReference type="Pfam" id="PF02601"/>
    </source>
</evidence>
<dbReference type="PANTHER" id="PTHR30008">
    <property type="entry name" value="EXODEOXYRIBONUCLEASE 7 LARGE SUBUNIT"/>
    <property type="match status" value="1"/>
</dbReference>
<dbReference type="InterPro" id="IPR003753">
    <property type="entry name" value="Exonuc_VII_L"/>
</dbReference>
<evidence type="ECO:0000313" key="2">
    <source>
        <dbReference type="EMBL" id="MPN21445.1"/>
    </source>
</evidence>
<reference evidence="2" key="1">
    <citation type="submission" date="2019-08" db="EMBL/GenBank/DDBJ databases">
        <authorList>
            <person name="Kucharzyk K."/>
            <person name="Murdoch R.W."/>
            <person name="Higgins S."/>
            <person name="Loffler F."/>
        </authorList>
    </citation>
    <scope>NUCLEOTIDE SEQUENCE</scope>
</reference>
<dbReference type="AlphaFoldDB" id="A0A645G464"/>
<dbReference type="PANTHER" id="PTHR30008:SF0">
    <property type="entry name" value="EXODEOXYRIBONUCLEASE 7 LARGE SUBUNIT"/>
    <property type="match status" value="1"/>
</dbReference>
<dbReference type="Pfam" id="PF02601">
    <property type="entry name" value="Exonuc_VII_L"/>
    <property type="match status" value="1"/>
</dbReference>
<dbReference type="NCBIfam" id="TIGR00237">
    <property type="entry name" value="xseA"/>
    <property type="match status" value="1"/>
</dbReference>
<dbReference type="InterPro" id="IPR020579">
    <property type="entry name" value="Exonuc_VII_lsu_C"/>
</dbReference>
<accession>A0A645G464</accession>
<gene>
    <name evidence="2" type="primary">xseA_40</name>
    <name evidence="2" type="ORF">SDC9_168824</name>
</gene>
<protein>
    <submittedName>
        <fullName evidence="2">Exodeoxyribonuclease 7 large subunit</fullName>
        <ecNumber evidence="2">3.1.11.6</ecNumber>
    </submittedName>
</protein>
<name>A0A645G464_9ZZZZ</name>
<dbReference type="GO" id="GO:0008855">
    <property type="term" value="F:exodeoxyribonuclease VII activity"/>
    <property type="evidence" value="ECO:0007669"/>
    <property type="project" value="UniProtKB-EC"/>
</dbReference>
<dbReference type="EC" id="3.1.11.6" evidence="2"/>
<organism evidence="2">
    <name type="scientific">bioreactor metagenome</name>
    <dbReference type="NCBI Taxonomy" id="1076179"/>
    <lineage>
        <taxon>unclassified sequences</taxon>
        <taxon>metagenomes</taxon>
        <taxon>ecological metagenomes</taxon>
    </lineage>
</organism>
<keyword evidence="2" id="KW-0378">Hydrolase</keyword>
<sequence length="220" mass="24771">MKGIEILNAMTDIDVIILARGGGSIEELWAFNEEKVARAIAKSKKPIVTGIGHDTDFTIADFVSDKRGATPSQAAEIVVSNYGEIAYKLNSYKHRIASSMEKTIQREYANLSINLRTLKLYSPYNYIVNQYDKLENLKNKLSFNMKILVNNKNNKLSSIENSLNLHNPLAILNKGYSIIQDRDKKTISSLEALKQEAKVTVRLKDGNALFNIQYLEEQDG</sequence>
<dbReference type="EMBL" id="VSSQ01069429">
    <property type="protein sequence ID" value="MPN21445.1"/>
    <property type="molecule type" value="Genomic_DNA"/>
</dbReference>
<dbReference type="GO" id="GO:0006308">
    <property type="term" value="P:DNA catabolic process"/>
    <property type="evidence" value="ECO:0007669"/>
    <property type="project" value="InterPro"/>
</dbReference>
<proteinExistence type="predicted"/>